<comment type="caution">
    <text evidence="1">The sequence shown here is derived from an EMBL/GenBank/DDBJ whole genome shotgun (WGS) entry which is preliminary data.</text>
</comment>
<reference evidence="1 2" key="1">
    <citation type="submission" date="2021-05" db="EMBL/GenBank/DDBJ databases">
        <title>Petroleum and Energy Research Collection (APPE): ex situ preservation of microbial diversity associated with the oil industry and exploitation of its biotechnological potential.</title>
        <authorList>
            <person name="Paixao C.T.M."/>
            <person name="Gomes M.B."/>
            <person name="Oliveira V.M."/>
        </authorList>
    </citation>
    <scope>NUCLEOTIDE SEQUENCE [LARGE SCALE GENOMIC DNA]</scope>
    <source>
        <strain evidence="1 2">LIT2</strain>
    </source>
</reference>
<dbReference type="Gene3D" id="1.25.40.10">
    <property type="entry name" value="Tetratricopeptide repeat domain"/>
    <property type="match status" value="1"/>
</dbReference>
<evidence type="ECO:0000313" key="2">
    <source>
        <dbReference type="Proteomes" id="UP001319883"/>
    </source>
</evidence>
<keyword evidence="2" id="KW-1185">Reference proteome</keyword>
<dbReference type="Proteomes" id="UP001319883">
    <property type="component" value="Unassembled WGS sequence"/>
</dbReference>
<name>A0ABS7WVP2_9GAMM</name>
<dbReference type="InterPro" id="IPR011990">
    <property type="entry name" value="TPR-like_helical_dom_sf"/>
</dbReference>
<dbReference type="EMBL" id="JAGXFD010000001">
    <property type="protein sequence ID" value="MBZ9566656.1"/>
    <property type="molecule type" value="Genomic_DNA"/>
</dbReference>
<protein>
    <recommendedName>
        <fullName evidence="3">Tetratricopeptide repeat protein</fullName>
    </recommendedName>
</protein>
<accession>A0ABS7WVP2</accession>
<dbReference type="SUPFAM" id="SSF48452">
    <property type="entry name" value="TPR-like"/>
    <property type="match status" value="1"/>
</dbReference>
<evidence type="ECO:0008006" key="3">
    <source>
        <dbReference type="Google" id="ProtNLM"/>
    </source>
</evidence>
<gene>
    <name evidence="1" type="ORF">KGQ91_03010</name>
</gene>
<organism evidence="1 2">
    <name type="scientific">Modicisalibacter tunisiensis</name>
    <dbReference type="NCBI Taxonomy" id="390637"/>
    <lineage>
        <taxon>Bacteria</taxon>
        <taxon>Pseudomonadati</taxon>
        <taxon>Pseudomonadota</taxon>
        <taxon>Gammaproteobacteria</taxon>
        <taxon>Oceanospirillales</taxon>
        <taxon>Halomonadaceae</taxon>
        <taxon>Modicisalibacter</taxon>
    </lineage>
</organism>
<proteinExistence type="predicted"/>
<dbReference type="RefSeq" id="WP_224420224.1">
    <property type="nucleotide sequence ID" value="NZ_JAGXFD010000001.1"/>
</dbReference>
<sequence length="207" mass="23255">MISSLGRWWRNRLRPTTPLSQSTMETTPTESTAQPGEWVAYDEDLLERARTQWQFGDWESLASLQRDTLQHHPDRAKLALLAAAGLQQSGNSEQARQLVRLATQWGASKKLIAQVLIAGVHNTLGRAAAINGSQQRALNHFEKAVANVNTQGDTRLLIQARTRNELERLNIAIEPQVLSRVGQRFVSPLHYQVPHTTIQDTSKPVQR</sequence>
<evidence type="ECO:0000313" key="1">
    <source>
        <dbReference type="EMBL" id="MBZ9566656.1"/>
    </source>
</evidence>